<dbReference type="EMBL" id="RQGU01000064">
    <property type="protein sequence ID" value="TGM23611.1"/>
    <property type="molecule type" value="Genomic_DNA"/>
</dbReference>
<proteinExistence type="predicted"/>
<accession>A0ABY2NFV3</accession>
<dbReference type="InterPro" id="IPR027392">
    <property type="entry name" value="TF_Znf"/>
</dbReference>
<evidence type="ECO:0000259" key="1">
    <source>
        <dbReference type="Pfam" id="PF13453"/>
    </source>
</evidence>
<evidence type="ECO:0000313" key="3">
    <source>
        <dbReference type="Proteomes" id="UP000298057"/>
    </source>
</evidence>
<gene>
    <name evidence="2" type="ORF">EHQ82_05265</name>
</gene>
<comment type="caution">
    <text evidence="2">The sequence shown here is derived from an EMBL/GenBank/DDBJ whole genome shotgun (WGS) entry which is preliminary data.</text>
</comment>
<feature type="domain" description="Transcription factor zinc-finger" evidence="1">
    <location>
        <begin position="62"/>
        <end position="103"/>
    </location>
</feature>
<organism evidence="2 3">
    <name type="scientific">Leptospira selangorensis</name>
    <dbReference type="NCBI Taxonomy" id="2484982"/>
    <lineage>
        <taxon>Bacteria</taxon>
        <taxon>Pseudomonadati</taxon>
        <taxon>Spirochaetota</taxon>
        <taxon>Spirochaetia</taxon>
        <taxon>Leptospirales</taxon>
        <taxon>Leptospiraceae</taxon>
        <taxon>Leptospira</taxon>
    </lineage>
</organism>
<name>A0ABY2NFV3_9LEPT</name>
<reference evidence="3" key="1">
    <citation type="journal article" date="2019" name="PLoS Negl. Trop. Dis.">
        <title>Revisiting the worldwide diversity of Leptospira species in the environment.</title>
        <authorList>
            <person name="Vincent A.T."/>
            <person name="Schiettekatte O."/>
            <person name="Bourhy P."/>
            <person name="Veyrier F.J."/>
            <person name="Picardeau M."/>
        </authorList>
    </citation>
    <scope>NUCLEOTIDE SEQUENCE [LARGE SCALE GENOMIC DNA]</scope>
    <source>
        <strain evidence="3">201702406</strain>
    </source>
</reference>
<protein>
    <recommendedName>
        <fullName evidence="1">Transcription factor zinc-finger domain-containing protein</fullName>
    </recommendedName>
</protein>
<dbReference type="RefSeq" id="WP_135626472.1">
    <property type="nucleotide sequence ID" value="NZ_RQGU01000064.1"/>
</dbReference>
<keyword evidence="3" id="KW-1185">Reference proteome</keyword>
<evidence type="ECO:0000313" key="2">
    <source>
        <dbReference type="EMBL" id="TGM23611.1"/>
    </source>
</evidence>
<dbReference type="Pfam" id="PF13453">
    <property type="entry name" value="Zn_ribbon_TFIIB"/>
    <property type="match status" value="1"/>
</dbReference>
<dbReference type="Proteomes" id="UP000298057">
    <property type="component" value="Unassembled WGS sequence"/>
</dbReference>
<sequence length="193" mass="22963">MICSTCKTKLHNLKTEFGYFWICQDCYGHFFSEKNILKYIPKIEWDKIKSKSKKIEKQRVINCPSCKNQMQILILPESKNNLEIDLCQTCQIIWFDKDEIEDLELKQIVSENLNKLDKNAYDLSEKKNVVISEEAKIQYLLANIKLDNYLKQLKRKEIQLDRLNRTRSGILSPYELASFLYEINFDSDMDNSW</sequence>